<reference evidence="2 3" key="2">
    <citation type="submission" date="2018-08" db="EMBL/GenBank/DDBJ databases">
        <title>The draft genome of Acinetobacter sichuanensis strain WCHAc060041.</title>
        <authorList>
            <person name="Qin J."/>
            <person name="Feng Y."/>
            <person name="Zong Z."/>
        </authorList>
    </citation>
    <scope>NUCLEOTIDE SEQUENCE [LARGE SCALE GENOMIC DNA]</scope>
    <source>
        <strain evidence="2 3">WCHAc060041</strain>
    </source>
</reference>
<dbReference type="EMBL" id="PYIX02000015">
    <property type="protein sequence ID" value="RFC83588.1"/>
    <property type="molecule type" value="Genomic_DNA"/>
</dbReference>
<evidence type="ECO:0000313" key="4">
    <source>
        <dbReference type="Proteomes" id="UP001595455"/>
    </source>
</evidence>
<evidence type="ECO:0000313" key="3">
    <source>
        <dbReference type="Proteomes" id="UP000240957"/>
    </source>
</evidence>
<keyword evidence="4" id="KW-1185">Reference proteome</keyword>
<evidence type="ECO:0000313" key="2">
    <source>
        <dbReference type="EMBL" id="RFC83588.1"/>
    </source>
</evidence>
<accession>A0A371YQ35</accession>
<comment type="caution">
    <text evidence="2">The sequence shown here is derived from an EMBL/GenBank/DDBJ whole genome shotgun (WGS) entry which is preliminary data.</text>
</comment>
<reference evidence="4" key="3">
    <citation type="journal article" date="2019" name="Int. J. Syst. Evol. Microbiol.">
        <title>The Global Catalogue of Microorganisms (GCM) 10K type strain sequencing project: providing services to taxonomists for standard genome sequencing and annotation.</title>
        <authorList>
            <consortium name="The Broad Institute Genomics Platform"/>
            <consortium name="The Broad Institute Genome Sequencing Center for Infectious Disease"/>
            <person name="Wu L."/>
            <person name="Ma J."/>
        </authorList>
    </citation>
    <scope>NUCLEOTIDE SEQUENCE [LARGE SCALE GENOMIC DNA]</scope>
    <source>
        <strain evidence="4">KCTC 62575</strain>
    </source>
</reference>
<reference evidence="1" key="4">
    <citation type="submission" date="2024-09" db="EMBL/GenBank/DDBJ databases">
        <authorList>
            <person name="Sun Q."/>
            <person name="Mori K."/>
        </authorList>
    </citation>
    <scope>NUCLEOTIDE SEQUENCE</scope>
    <source>
        <strain evidence="1">KCTC 62575</strain>
    </source>
</reference>
<dbReference type="AlphaFoldDB" id="A0A371YQ35"/>
<name>A0A371YQ35_9GAMM</name>
<evidence type="ECO:0000313" key="1">
    <source>
        <dbReference type="EMBL" id="MFC2994478.1"/>
    </source>
</evidence>
<dbReference type="Proteomes" id="UP000240957">
    <property type="component" value="Unassembled WGS sequence"/>
</dbReference>
<gene>
    <name evidence="1" type="ORF">ACFODO_04170</name>
    <name evidence="2" type="ORF">C9E89_010585</name>
</gene>
<protein>
    <submittedName>
        <fullName evidence="2">Uncharacterized protein</fullName>
    </submittedName>
</protein>
<reference evidence="1" key="1">
    <citation type="journal article" date="2014" name="Int. J. Syst. Evol. Microbiol.">
        <title>Complete genome of a new Firmicutes species belonging to the dominant human colonic microbiota ('Ruminococcus bicirculans') reveals two chromosomes and a selective capacity to utilize plant glucans.</title>
        <authorList>
            <consortium name="NISC Comparative Sequencing Program"/>
            <person name="Wegmann U."/>
            <person name="Louis P."/>
            <person name="Goesmann A."/>
            <person name="Henrissat B."/>
            <person name="Duncan S.H."/>
            <person name="Flint H.J."/>
        </authorList>
    </citation>
    <scope>NUCLEOTIDE SEQUENCE</scope>
    <source>
        <strain evidence="1">KCTC 62575</strain>
    </source>
</reference>
<proteinExistence type="predicted"/>
<dbReference type="RefSeq" id="WP_107008233.1">
    <property type="nucleotide sequence ID" value="NZ_JBHRSF010000007.1"/>
</dbReference>
<dbReference type="EMBL" id="JBHRSF010000007">
    <property type="protein sequence ID" value="MFC2994478.1"/>
    <property type="molecule type" value="Genomic_DNA"/>
</dbReference>
<sequence length="189" mass="22091">MKNYKLLYFIPICLILPACIDLRIGGENSIPQDPYYITTTPMIIKNIQIPVGTKLTYGNQKFKTLQQNKIMPESKLTDIEFPENANITWGGVPITQIHQFFNTEMRGYTVYPDFQKMDVKNQSNFSKRWQSCGDGIGITIRNTQDWSFNKNNIIDVESCSVLYQRYFKDNAEQQQFLDQLYHELKQVQP</sequence>
<dbReference type="OrthoDB" id="6699667at2"/>
<dbReference type="Proteomes" id="UP001595455">
    <property type="component" value="Unassembled WGS sequence"/>
</dbReference>
<organism evidence="2 3">
    <name type="scientific">Acinetobacter sichuanensis</name>
    <dbReference type="NCBI Taxonomy" id="2136183"/>
    <lineage>
        <taxon>Bacteria</taxon>
        <taxon>Pseudomonadati</taxon>
        <taxon>Pseudomonadota</taxon>
        <taxon>Gammaproteobacteria</taxon>
        <taxon>Moraxellales</taxon>
        <taxon>Moraxellaceae</taxon>
        <taxon>Acinetobacter</taxon>
    </lineage>
</organism>